<dbReference type="InterPro" id="IPR009003">
    <property type="entry name" value="Peptidase_S1_PA"/>
</dbReference>
<dbReference type="Pfam" id="PF00089">
    <property type="entry name" value="Trypsin"/>
    <property type="match status" value="1"/>
</dbReference>
<comment type="similarity">
    <text evidence="2">Belongs to the peptidase S1 family. CLIP subfamily.</text>
</comment>
<comment type="caution">
    <text evidence="4">The sequence shown here is derived from an EMBL/GenBank/DDBJ whole genome shotgun (WGS) entry which is preliminary data.</text>
</comment>
<dbReference type="GO" id="GO:0006508">
    <property type="term" value="P:proteolysis"/>
    <property type="evidence" value="ECO:0007669"/>
    <property type="project" value="InterPro"/>
</dbReference>
<proteinExistence type="inferred from homology"/>
<dbReference type="GO" id="GO:0004252">
    <property type="term" value="F:serine-type endopeptidase activity"/>
    <property type="evidence" value="ECO:0007669"/>
    <property type="project" value="InterPro"/>
</dbReference>
<dbReference type="EMBL" id="JAUCMV010000001">
    <property type="protein sequence ID" value="KAK0428684.1"/>
    <property type="molecule type" value="Genomic_DNA"/>
</dbReference>
<feature type="domain" description="Peptidase S1" evidence="3">
    <location>
        <begin position="46"/>
        <end position="326"/>
    </location>
</feature>
<dbReference type="SUPFAM" id="SSF50494">
    <property type="entry name" value="Trypsin-like serine proteases"/>
    <property type="match status" value="1"/>
</dbReference>
<dbReference type="PRINTS" id="PR00722">
    <property type="entry name" value="CHYMOTRYPSIN"/>
</dbReference>
<protein>
    <recommendedName>
        <fullName evidence="3">Peptidase S1 domain-containing protein</fullName>
    </recommendedName>
</protein>
<dbReference type="InterPro" id="IPR001254">
    <property type="entry name" value="Trypsin_dom"/>
</dbReference>
<name>A0AA39IS34_9BILA</name>
<accession>A0AA39IS34</accession>
<dbReference type="InterPro" id="IPR018114">
    <property type="entry name" value="TRYPSIN_HIS"/>
</dbReference>
<dbReference type="InterPro" id="IPR051487">
    <property type="entry name" value="Ser/Thr_Proteases_Immune/Dev"/>
</dbReference>
<keyword evidence="5" id="KW-1185">Reference proteome</keyword>
<sequence length="349" mass="39341">MTKGKRVKSILQQLLAQSKEKVTGHSGSIAITRRPRQPRIGKHQKVMNGKRVKVMLEQLEALEKEKRKIPEHLPVMIRIAGEKICGGTLLDNRHILTAAHCFFHARTICTRSFDITRWKHVVENPKEMVIEFGGNCVGCTSAKEGDVPTTSYSSIVEKVMIPKRYVVSQCRRSDIAVLRLNRPIDHKLASGMDIRIPYEAKISSNASLEVSGFGYDPDEIDQETRYLNKIEVKLKPCPQNLTESICMVEKESNVCMGDSGSGLMEAFASAKNGYKVVHGVVSRGTACKMMKTLLQRKKYGGNVDDFKGQYFTSTWYYTQFICKATESRVKIDGNVTCKDLKNIQKILEF</sequence>
<dbReference type="PANTHER" id="PTHR24256">
    <property type="entry name" value="TRYPTASE-RELATED"/>
    <property type="match status" value="1"/>
</dbReference>
<dbReference type="Gene3D" id="2.40.10.10">
    <property type="entry name" value="Trypsin-like serine proteases"/>
    <property type="match status" value="1"/>
</dbReference>
<dbReference type="InterPro" id="IPR043504">
    <property type="entry name" value="Peptidase_S1_PA_chymotrypsin"/>
</dbReference>
<gene>
    <name evidence="4" type="ORF">QR680_010945</name>
</gene>
<evidence type="ECO:0000313" key="5">
    <source>
        <dbReference type="Proteomes" id="UP001175271"/>
    </source>
</evidence>
<reference evidence="4" key="1">
    <citation type="submission" date="2023-06" db="EMBL/GenBank/DDBJ databases">
        <title>Genomic analysis of the entomopathogenic nematode Steinernema hermaphroditum.</title>
        <authorList>
            <person name="Schwarz E.M."/>
            <person name="Heppert J.K."/>
            <person name="Baniya A."/>
            <person name="Schwartz H.T."/>
            <person name="Tan C.-H."/>
            <person name="Antoshechkin I."/>
            <person name="Sternberg P.W."/>
            <person name="Goodrich-Blair H."/>
            <person name="Dillman A.R."/>
        </authorList>
    </citation>
    <scope>NUCLEOTIDE SEQUENCE</scope>
    <source>
        <strain evidence="4">PS9179</strain>
        <tissue evidence="4">Whole animal</tissue>
    </source>
</reference>
<dbReference type="Proteomes" id="UP001175271">
    <property type="component" value="Unassembled WGS sequence"/>
</dbReference>
<evidence type="ECO:0000259" key="3">
    <source>
        <dbReference type="PROSITE" id="PS50240"/>
    </source>
</evidence>
<keyword evidence="1" id="KW-1015">Disulfide bond</keyword>
<organism evidence="4 5">
    <name type="scientific">Steinernema hermaphroditum</name>
    <dbReference type="NCBI Taxonomy" id="289476"/>
    <lineage>
        <taxon>Eukaryota</taxon>
        <taxon>Metazoa</taxon>
        <taxon>Ecdysozoa</taxon>
        <taxon>Nematoda</taxon>
        <taxon>Chromadorea</taxon>
        <taxon>Rhabditida</taxon>
        <taxon>Tylenchina</taxon>
        <taxon>Panagrolaimomorpha</taxon>
        <taxon>Strongyloidoidea</taxon>
        <taxon>Steinernematidae</taxon>
        <taxon>Steinernema</taxon>
    </lineage>
</organism>
<evidence type="ECO:0000256" key="1">
    <source>
        <dbReference type="ARBA" id="ARBA00023157"/>
    </source>
</evidence>
<dbReference type="PROSITE" id="PS00134">
    <property type="entry name" value="TRYPSIN_HIS"/>
    <property type="match status" value="1"/>
</dbReference>
<dbReference type="AlphaFoldDB" id="A0AA39IS34"/>
<evidence type="ECO:0000256" key="2">
    <source>
        <dbReference type="ARBA" id="ARBA00024195"/>
    </source>
</evidence>
<dbReference type="InterPro" id="IPR001314">
    <property type="entry name" value="Peptidase_S1A"/>
</dbReference>
<dbReference type="PROSITE" id="PS50240">
    <property type="entry name" value="TRYPSIN_DOM"/>
    <property type="match status" value="1"/>
</dbReference>
<dbReference type="SMART" id="SM00020">
    <property type="entry name" value="Tryp_SPc"/>
    <property type="match status" value="1"/>
</dbReference>
<evidence type="ECO:0000313" key="4">
    <source>
        <dbReference type="EMBL" id="KAK0428684.1"/>
    </source>
</evidence>